<evidence type="ECO:0000256" key="4">
    <source>
        <dbReference type="ARBA" id="ARBA00022695"/>
    </source>
</evidence>
<name>D3DF82_HYDTT</name>
<dbReference type="InterPro" id="IPR052038">
    <property type="entry name" value="Type-VII_TA_antitoxin"/>
</dbReference>
<reference evidence="11 12" key="1">
    <citation type="journal article" date="2010" name="J. Bacteriol.">
        <title>Complete genome sequence of the thermophilic, obligately chemolithoautotrophic hydrogen-oxidizing bacterium Hydrogenobacter thermophilus TK-6.</title>
        <authorList>
            <person name="Arai H."/>
            <person name="Kanbe H."/>
            <person name="Ishii M."/>
            <person name="Igarashi Y."/>
        </authorList>
    </citation>
    <scope>NUCLEOTIDE SEQUENCE [LARGE SCALE GENOMIC DNA]</scope>
    <source>
        <strain evidence="12">DSM 6534 / IAM 12695 / TK-6</strain>
    </source>
</reference>
<evidence type="ECO:0000256" key="9">
    <source>
        <dbReference type="ARBA" id="ARBA00038276"/>
    </source>
</evidence>
<comment type="similarity">
    <text evidence="9">Belongs to the MntA antitoxin family.</text>
</comment>
<evidence type="ECO:0000256" key="7">
    <source>
        <dbReference type="ARBA" id="ARBA00022840"/>
    </source>
</evidence>
<evidence type="ECO:0000259" key="10">
    <source>
        <dbReference type="Pfam" id="PF01909"/>
    </source>
</evidence>
<dbReference type="Pfam" id="PF01909">
    <property type="entry name" value="NTP_transf_2"/>
    <property type="match status" value="1"/>
</dbReference>
<dbReference type="KEGG" id="hte:Hydth_0018"/>
<evidence type="ECO:0000256" key="1">
    <source>
        <dbReference type="ARBA" id="ARBA00001946"/>
    </source>
</evidence>
<gene>
    <name evidence="11" type="ordered locus">HTH_0017</name>
</gene>
<dbReference type="InterPro" id="IPR002934">
    <property type="entry name" value="Polymerase_NTP_transf_dom"/>
</dbReference>
<dbReference type="EMBL" id="AP011112">
    <property type="protein sequence ID" value="BAI68484.1"/>
    <property type="molecule type" value="Genomic_DNA"/>
</dbReference>
<dbReference type="eggNOG" id="COG1669">
    <property type="taxonomic scope" value="Bacteria"/>
</dbReference>
<organism evidence="11 12">
    <name type="scientific">Hydrogenobacter thermophilus (strain DSM 6534 / IAM 12695 / TK-6)</name>
    <dbReference type="NCBI Taxonomy" id="608538"/>
    <lineage>
        <taxon>Bacteria</taxon>
        <taxon>Pseudomonadati</taxon>
        <taxon>Aquificota</taxon>
        <taxon>Aquificia</taxon>
        <taxon>Aquificales</taxon>
        <taxon>Aquificaceae</taxon>
        <taxon>Hydrogenobacter</taxon>
    </lineage>
</organism>
<dbReference type="Proteomes" id="UP000002574">
    <property type="component" value="Chromosome"/>
</dbReference>
<dbReference type="STRING" id="608538.HTH_0017"/>
<dbReference type="PANTHER" id="PTHR33571:SF14">
    <property type="entry name" value="PROTEIN ADENYLYLTRANSFERASE MJ0435-RELATED"/>
    <property type="match status" value="1"/>
</dbReference>
<dbReference type="GO" id="GO:0005524">
    <property type="term" value="F:ATP binding"/>
    <property type="evidence" value="ECO:0007669"/>
    <property type="project" value="UniProtKB-KW"/>
</dbReference>
<evidence type="ECO:0000256" key="6">
    <source>
        <dbReference type="ARBA" id="ARBA00022741"/>
    </source>
</evidence>
<dbReference type="KEGG" id="hth:HTH_0017"/>
<keyword evidence="12" id="KW-1185">Reference proteome</keyword>
<feature type="domain" description="Polymerase nucleotidyl transferase" evidence="10">
    <location>
        <begin position="10"/>
        <end position="96"/>
    </location>
</feature>
<protein>
    <submittedName>
        <fullName evidence="11">Nucleotidyltransferase</fullName>
    </submittedName>
</protein>
<dbReference type="GO" id="GO:0046872">
    <property type="term" value="F:metal ion binding"/>
    <property type="evidence" value="ECO:0007669"/>
    <property type="project" value="UniProtKB-KW"/>
</dbReference>
<evidence type="ECO:0000256" key="3">
    <source>
        <dbReference type="ARBA" id="ARBA00022679"/>
    </source>
</evidence>
<accession>D3DF82</accession>
<dbReference type="PANTHER" id="PTHR33571">
    <property type="entry name" value="SSL8005 PROTEIN"/>
    <property type="match status" value="1"/>
</dbReference>
<dbReference type="PATRIC" id="fig|608538.5.peg.18"/>
<keyword evidence="6" id="KW-0547">Nucleotide-binding</keyword>
<evidence type="ECO:0000256" key="2">
    <source>
        <dbReference type="ARBA" id="ARBA00022649"/>
    </source>
</evidence>
<dbReference type="AlphaFoldDB" id="D3DF82"/>
<keyword evidence="5" id="KW-0479">Metal-binding</keyword>
<dbReference type="OrthoDB" id="90159at2"/>
<evidence type="ECO:0000313" key="12">
    <source>
        <dbReference type="Proteomes" id="UP000002574"/>
    </source>
</evidence>
<proteinExistence type="inferred from homology"/>
<dbReference type="InterPro" id="IPR043519">
    <property type="entry name" value="NT_sf"/>
</dbReference>
<keyword evidence="2" id="KW-1277">Toxin-antitoxin system</keyword>
<keyword evidence="4" id="KW-0548">Nucleotidyltransferase</keyword>
<dbReference type="RefSeq" id="WP_012962667.1">
    <property type="nucleotide sequence ID" value="NC_013799.1"/>
</dbReference>
<dbReference type="Gene3D" id="3.30.460.10">
    <property type="entry name" value="Beta Polymerase, domain 2"/>
    <property type="match status" value="1"/>
</dbReference>
<evidence type="ECO:0000313" key="11">
    <source>
        <dbReference type="EMBL" id="BAI68484.1"/>
    </source>
</evidence>
<dbReference type="CDD" id="cd05403">
    <property type="entry name" value="NT_KNTase_like"/>
    <property type="match status" value="1"/>
</dbReference>
<keyword evidence="7" id="KW-0067">ATP-binding</keyword>
<evidence type="ECO:0000256" key="5">
    <source>
        <dbReference type="ARBA" id="ARBA00022723"/>
    </source>
</evidence>
<comment type="cofactor">
    <cofactor evidence="1">
        <name>Mg(2+)</name>
        <dbReference type="ChEBI" id="CHEBI:18420"/>
    </cofactor>
</comment>
<sequence length="96" mass="11172">MKNKIHQILQEHKSYLAEKFGVKEIAIFGSYARGEESSESDVDILVDFKEGYKTFDNYMDLKFYLEELLGKRVDLVIKSAVKPRLKTSIFEEAVYV</sequence>
<keyword evidence="3 11" id="KW-0808">Transferase</keyword>
<keyword evidence="8" id="KW-0460">Magnesium</keyword>
<evidence type="ECO:0000256" key="8">
    <source>
        <dbReference type="ARBA" id="ARBA00022842"/>
    </source>
</evidence>
<dbReference type="SUPFAM" id="SSF81301">
    <property type="entry name" value="Nucleotidyltransferase"/>
    <property type="match status" value="1"/>
</dbReference>
<dbReference type="GO" id="GO:0016779">
    <property type="term" value="F:nucleotidyltransferase activity"/>
    <property type="evidence" value="ECO:0007669"/>
    <property type="project" value="UniProtKB-KW"/>
</dbReference>